<dbReference type="AlphaFoldDB" id="A0A2L2XHI5"/>
<reference evidence="2" key="1">
    <citation type="submission" date="2018-02" db="EMBL/GenBank/DDBJ databases">
        <title>Genome sequence of Desulfocucumis palustris strain NAW-5.</title>
        <authorList>
            <person name="Watanabe M."/>
            <person name="Kojima H."/>
            <person name="Fukui M."/>
        </authorList>
    </citation>
    <scope>NUCLEOTIDE SEQUENCE [LARGE SCALE GENOMIC DNA]</scope>
    <source>
        <strain evidence="2">NAW-5</strain>
    </source>
</reference>
<gene>
    <name evidence="1" type="ORF">DCCM_4296</name>
</gene>
<protein>
    <submittedName>
        <fullName evidence="1">Uncharacterized protein</fullName>
    </submittedName>
</protein>
<sequence length="43" mass="4659">MGIKKSCNILAAENGREASGRLLHGVRVLPRGKVISVPQELFL</sequence>
<proteinExistence type="predicted"/>
<organism evidence="1 2">
    <name type="scientific">Desulfocucumis palustris</name>
    <dbReference type="NCBI Taxonomy" id="1898651"/>
    <lineage>
        <taxon>Bacteria</taxon>
        <taxon>Bacillati</taxon>
        <taxon>Bacillota</taxon>
        <taxon>Clostridia</taxon>
        <taxon>Eubacteriales</taxon>
        <taxon>Desulfocucumaceae</taxon>
        <taxon>Desulfocucumis</taxon>
    </lineage>
</organism>
<accession>A0A2L2XHI5</accession>
<dbReference type="EMBL" id="BFAV01000157">
    <property type="protein sequence ID" value="GBF35173.1"/>
    <property type="molecule type" value="Genomic_DNA"/>
</dbReference>
<comment type="caution">
    <text evidence="1">The sequence shown here is derived from an EMBL/GenBank/DDBJ whole genome shotgun (WGS) entry which is preliminary data.</text>
</comment>
<evidence type="ECO:0000313" key="1">
    <source>
        <dbReference type="EMBL" id="GBF35173.1"/>
    </source>
</evidence>
<keyword evidence="2" id="KW-1185">Reference proteome</keyword>
<evidence type="ECO:0000313" key="2">
    <source>
        <dbReference type="Proteomes" id="UP000239549"/>
    </source>
</evidence>
<dbReference type="Proteomes" id="UP000239549">
    <property type="component" value="Unassembled WGS sequence"/>
</dbReference>
<name>A0A2L2XHI5_9FIRM</name>